<name>A0A835H964_9MAGN</name>
<proteinExistence type="predicted"/>
<dbReference type="Proteomes" id="UP000631114">
    <property type="component" value="Unassembled WGS sequence"/>
</dbReference>
<protein>
    <submittedName>
        <fullName evidence="1">Uncharacterized protein</fullName>
    </submittedName>
</protein>
<reference evidence="1 2" key="1">
    <citation type="submission" date="2020-10" db="EMBL/GenBank/DDBJ databases">
        <title>The Coptis chinensis genome and diversification of protoberbering-type alkaloids.</title>
        <authorList>
            <person name="Wang B."/>
            <person name="Shu S."/>
            <person name="Song C."/>
            <person name="Liu Y."/>
        </authorList>
    </citation>
    <scope>NUCLEOTIDE SEQUENCE [LARGE SCALE GENOMIC DNA]</scope>
    <source>
        <strain evidence="1">HL-2020</strain>
        <tissue evidence="1">Leaf</tissue>
    </source>
</reference>
<dbReference type="SUPFAM" id="SSF52058">
    <property type="entry name" value="L domain-like"/>
    <property type="match status" value="1"/>
</dbReference>
<organism evidence="1 2">
    <name type="scientific">Coptis chinensis</name>
    <dbReference type="NCBI Taxonomy" id="261450"/>
    <lineage>
        <taxon>Eukaryota</taxon>
        <taxon>Viridiplantae</taxon>
        <taxon>Streptophyta</taxon>
        <taxon>Embryophyta</taxon>
        <taxon>Tracheophyta</taxon>
        <taxon>Spermatophyta</taxon>
        <taxon>Magnoliopsida</taxon>
        <taxon>Ranunculales</taxon>
        <taxon>Ranunculaceae</taxon>
        <taxon>Coptidoideae</taxon>
        <taxon>Coptis</taxon>
    </lineage>
</organism>
<evidence type="ECO:0000313" key="1">
    <source>
        <dbReference type="EMBL" id="KAF9596015.1"/>
    </source>
</evidence>
<dbReference type="PANTHER" id="PTHR47186">
    <property type="entry name" value="LEUCINE-RICH REPEAT-CONTAINING PROTEIN 57"/>
    <property type="match status" value="1"/>
</dbReference>
<sequence length="537" mass="60090">MVEWDDWDLPISKDINVMPQLLELSLENCSKLRKLPALGRLQSLELLIIDNLDAVKRIGSEFCGVDSIDSSNSGEGVAFPKLMTLVFTNLEGWEEWELRVSEKTKIFPQLIELRLENCSKLSNLPALGRLQSLELLIIDNLDAVKRIGSEFCGVDSIDSSSSGGEVITAAFPKLKKLVFRNMEEWEEWELPISTTSMGDTPPALMPCLCELELYYCPVLRALPGLGKLKSLESLKICRLGAVTQMGGEFLGIPDDDDDDVHNGGCSTEEEGVLSSGGGESTFRNILGNPLRSIGCLCLSKLNTEVKRMGGLLACFGNSETTGGGSAQVQQEEEKEVLFPSLKKLEIFHLPMWRGSNLPSQKDRVVIMPLLRQLTIRRCDKLQVIPHYMFSQSLKELQIWGCPELGRAQPCLPPLLESLEFYRNVGFLSNSLPVCDVECSHNNNNSYPYLKTVSIWSSPHSSLPKGFNKLKGIQRLDLSYCDTLDFELKELNHLTMLQHLDINRCPILKERFGEGRDWSILSHVPKITIDLEEITKSN</sequence>
<gene>
    <name evidence="1" type="ORF">IFM89_006942</name>
</gene>
<evidence type="ECO:0000313" key="2">
    <source>
        <dbReference type="Proteomes" id="UP000631114"/>
    </source>
</evidence>
<dbReference type="InterPro" id="IPR032675">
    <property type="entry name" value="LRR_dom_sf"/>
</dbReference>
<dbReference type="OrthoDB" id="2018467at2759"/>
<dbReference type="AlphaFoldDB" id="A0A835H964"/>
<dbReference type="PANTHER" id="PTHR47186:SF3">
    <property type="entry name" value="OS09G0267800 PROTEIN"/>
    <property type="match status" value="1"/>
</dbReference>
<keyword evidence="2" id="KW-1185">Reference proteome</keyword>
<comment type="caution">
    <text evidence="1">The sequence shown here is derived from an EMBL/GenBank/DDBJ whole genome shotgun (WGS) entry which is preliminary data.</text>
</comment>
<dbReference type="Gene3D" id="3.80.10.10">
    <property type="entry name" value="Ribonuclease Inhibitor"/>
    <property type="match status" value="2"/>
</dbReference>
<dbReference type="EMBL" id="JADFTS010000007">
    <property type="protein sequence ID" value="KAF9596015.1"/>
    <property type="molecule type" value="Genomic_DNA"/>
</dbReference>
<accession>A0A835H964</accession>